<dbReference type="PROSITE" id="PS51670">
    <property type="entry name" value="SHKT"/>
    <property type="match status" value="1"/>
</dbReference>
<dbReference type="InterPro" id="IPR001283">
    <property type="entry name" value="CRISP-related"/>
</dbReference>
<dbReference type="InterPro" id="IPR018244">
    <property type="entry name" value="Allrgn_V5/Tpx1_CS"/>
</dbReference>
<keyword evidence="3" id="KW-0732">Signal</keyword>
<organism evidence="5 6">
    <name type="scientific">Clavelina lepadiformis</name>
    <name type="common">Light-bulb sea squirt</name>
    <name type="synonym">Ascidia lepadiformis</name>
    <dbReference type="NCBI Taxonomy" id="159417"/>
    <lineage>
        <taxon>Eukaryota</taxon>
        <taxon>Metazoa</taxon>
        <taxon>Chordata</taxon>
        <taxon>Tunicata</taxon>
        <taxon>Ascidiacea</taxon>
        <taxon>Aplousobranchia</taxon>
        <taxon>Clavelinidae</taxon>
        <taxon>Clavelina</taxon>
    </lineage>
</organism>
<dbReference type="Proteomes" id="UP001642483">
    <property type="component" value="Unassembled WGS sequence"/>
</dbReference>
<feature type="compositionally biased region" description="Pro residues" evidence="2">
    <location>
        <begin position="470"/>
        <end position="493"/>
    </location>
</feature>
<comment type="caution">
    <text evidence="1">Lacks conserved residue(s) required for the propagation of feature annotation.</text>
</comment>
<dbReference type="Gene3D" id="3.40.33.10">
    <property type="entry name" value="CAP"/>
    <property type="match status" value="1"/>
</dbReference>
<dbReference type="PRINTS" id="PR00837">
    <property type="entry name" value="V5TPXLIKE"/>
</dbReference>
<dbReference type="SMART" id="SM00198">
    <property type="entry name" value="SCP"/>
    <property type="match status" value="1"/>
</dbReference>
<reference evidence="5 6" key="1">
    <citation type="submission" date="2024-02" db="EMBL/GenBank/DDBJ databases">
        <authorList>
            <person name="Daric V."/>
            <person name="Darras S."/>
        </authorList>
    </citation>
    <scope>NUCLEOTIDE SEQUENCE [LARGE SCALE GENOMIC DNA]</scope>
</reference>
<evidence type="ECO:0000313" key="6">
    <source>
        <dbReference type="Proteomes" id="UP001642483"/>
    </source>
</evidence>
<name>A0ABP0EXP2_CLALP</name>
<sequence>MKIGIAILAVFHINLAVGMPAVGENITEYLMSIYMESLTDRYIPDNKMVSPMNTTVSYIALSTKTNIDSKKLTLSWETAEQIVSEETFSSSTTNSSKKQFFFGGENRWSDYGCCRRTSDRSGEGRQVRVQLVSRFLKFQSRRCTWNFCQPNTCRNWFSICSEIKRRLRDVCFERSQYYDFMMQYCGPTCGSCSGSGSSPSFPNQGGPPYPNRPGGFFPDQGGLQFPNQPGPSFPNQGGPYYPNRPGGFFPNQGPSTRPPFFPASRPTPEPLYREVKVYFRMNPSSNALSYKYVISPDSPPSPWKPVSDSTSPGEITSFHLYTRATSDYGVAVRFCKLGQGSNEVWQVVYSSCPPGWMEEYVLYASSLPRNQAMFVFVSNSDDGQGTEMTRLHTGSACCNYLNTNWFFFAPDLSSLPQTTLAPPSTMPTDLFNRFTPPTDLFNRFTPPGFGGFPFPTRPSPTNGFFTPPYPATQPPFTPFPNQPSPGSGNPPPQSDFAKECFDRHNFFRAVHNTPALQWDPTLASFAQKWANFLLAAAPDHPNQPRPGTRRTPNWPHSEGKGVYRARNAGENIAWDKSTDGSPAWESVLRWYAEIFDYNKNNPTRSSSGNPVGHYTQMLWKDTKYLGCARAVDNLQSNGRFTLQSSYTVAHYAPAGNIRYPTPDQTTQVYNSNVQDPRQGTCMSDRCSRENRCMGFDSSISCSCGAAGPECRSRSGNGSGQIRCMAVCSSSGGFSGYGGSYTPFISECEGKNSCICSSQPVNGIRGAICT</sequence>
<feature type="region of interest" description="Disordered" evidence="2">
    <location>
        <begin position="470"/>
        <end position="496"/>
    </location>
</feature>
<dbReference type="InterPro" id="IPR034113">
    <property type="entry name" value="SCP_GAPR1-like"/>
</dbReference>
<protein>
    <recommendedName>
        <fullName evidence="4">ShKT domain-containing protein</fullName>
    </recommendedName>
</protein>
<evidence type="ECO:0000259" key="4">
    <source>
        <dbReference type="PROSITE" id="PS51670"/>
    </source>
</evidence>
<gene>
    <name evidence="5" type="ORF">CVLEPA_LOCUS1225</name>
</gene>
<proteinExistence type="predicted"/>
<dbReference type="EMBL" id="CAWYQH010000001">
    <property type="protein sequence ID" value="CAK8672249.1"/>
    <property type="molecule type" value="Genomic_DNA"/>
</dbReference>
<evidence type="ECO:0000256" key="3">
    <source>
        <dbReference type="SAM" id="SignalP"/>
    </source>
</evidence>
<dbReference type="InterPro" id="IPR003582">
    <property type="entry name" value="ShKT_dom"/>
</dbReference>
<dbReference type="InterPro" id="IPR035940">
    <property type="entry name" value="CAP_sf"/>
</dbReference>
<evidence type="ECO:0000256" key="2">
    <source>
        <dbReference type="SAM" id="MobiDB-lite"/>
    </source>
</evidence>
<dbReference type="Pfam" id="PF00188">
    <property type="entry name" value="CAP"/>
    <property type="match status" value="1"/>
</dbReference>
<dbReference type="PROSITE" id="PS01009">
    <property type="entry name" value="CRISP_1"/>
    <property type="match status" value="1"/>
</dbReference>
<evidence type="ECO:0000313" key="5">
    <source>
        <dbReference type="EMBL" id="CAK8672249.1"/>
    </source>
</evidence>
<accession>A0ABP0EXP2</accession>
<keyword evidence="6" id="KW-1185">Reference proteome</keyword>
<feature type="chain" id="PRO_5046767495" description="ShKT domain-containing protein" evidence="3">
    <location>
        <begin position="19"/>
        <end position="769"/>
    </location>
</feature>
<dbReference type="PANTHER" id="PTHR10334">
    <property type="entry name" value="CYSTEINE-RICH SECRETORY PROTEIN-RELATED"/>
    <property type="match status" value="1"/>
</dbReference>
<evidence type="ECO:0000256" key="1">
    <source>
        <dbReference type="PROSITE-ProRule" id="PRU01005"/>
    </source>
</evidence>
<dbReference type="CDD" id="cd05382">
    <property type="entry name" value="CAP_GAPR1-like"/>
    <property type="match status" value="1"/>
</dbReference>
<feature type="region of interest" description="Disordered" evidence="2">
    <location>
        <begin position="538"/>
        <end position="561"/>
    </location>
</feature>
<dbReference type="InterPro" id="IPR014044">
    <property type="entry name" value="CAP_dom"/>
</dbReference>
<feature type="domain" description="ShKT" evidence="4">
    <location>
        <begin position="153"/>
        <end position="192"/>
    </location>
</feature>
<comment type="caution">
    <text evidence="5">The sequence shown here is derived from an EMBL/GenBank/DDBJ whole genome shotgun (WGS) entry which is preliminary data.</text>
</comment>
<feature type="signal peptide" evidence="3">
    <location>
        <begin position="1"/>
        <end position="18"/>
    </location>
</feature>
<dbReference type="SUPFAM" id="SSF55797">
    <property type="entry name" value="PR-1-like"/>
    <property type="match status" value="1"/>
</dbReference>